<dbReference type="EMBL" id="BMAT01009755">
    <property type="protein sequence ID" value="GFS13027.1"/>
    <property type="molecule type" value="Genomic_DNA"/>
</dbReference>
<name>A0AAV4IUS1_9GAST</name>
<dbReference type="PANTHER" id="PTHR21344:SF1">
    <property type="entry name" value="RAL GTPASE-ACTIVATING PROTEIN SUBUNIT BETA"/>
    <property type="match status" value="1"/>
</dbReference>
<reference evidence="1 2" key="1">
    <citation type="journal article" date="2021" name="Elife">
        <title>Chloroplast acquisition without the gene transfer in kleptoplastic sea slugs, Plakobranchus ocellatus.</title>
        <authorList>
            <person name="Maeda T."/>
            <person name="Takahashi S."/>
            <person name="Yoshida T."/>
            <person name="Shimamura S."/>
            <person name="Takaki Y."/>
            <person name="Nagai Y."/>
            <person name="Toyoda A."/>
            <person name="Suzuki Y."/>
            <person name="Arimoto A."/>
            <person name="Ishii H."/>
            <person name="Satoh N."/>
            <person name="Nishiyama T."/>
            <person name="Hasebe M."/>
            <person name="Maruyama T."/>
            <person name="Minagawa J."/>
            <person name="Obokata J."/>
            <person name="Shigenobu S."/>
        </authorList>
    </citation>
    <scope>NUCLEOTIDE SEQUENCE [LARGE SCALE GENOMIC DNA]</scope>
</reference>
<comment type="caution">
    <text evidence="1">The sequence shown here is derived from an EMBL/GenBank/DDBJ whole genome shotgun (WGS) entry which is preliminary data.</text>
</comment>
<evidence type="ECO:0000313" key="2">
    <source>
        <dbReference type="Proteomes" id="UP000762676"/>
    </source>
</evidence>
<dbReference type="PANTHER" id="PTHR21344">
    <property type="entry name" value="RAL GTPASE-ACTIVATING PROTEIN SUBUNIT BETA"/>
    <property type="match status" value="1"/>
</dbReference>
<dbReference type="GO" id="GO:0005096">
    <property type="term" value="F:GTPase activator activity"/>
    <property type="evidence" value="ECO:0007669"/>
    <property type="project" value="InterPro"/>
</dbReference>
<evidence type="ECO:0000313" key="1">
    <source>
        <dbReference type="EMBL" id="GFS13027.1"/>
    </source>
</evidence>
<organism evidence="1 2">
    <name type="scientific">Elysia marginata</name>
    <dbReference type="NCBI Taxonomy" id="1093978"/>
    <lineage>
        <taxon>Eukaryota</taxon>
        <taxon>Metazoa</taxon>
        <taxon>Spiralia</taxon>
        <taxon>Lophotrochozoa</taxon>
        <taxon>Mollusca</taxon>
        <taxon>Gastropoda</taxon>
        <taxon>Heterobranchia</taxon>
        <taxon>Euthyneura</taxon>
        <taxon>Panpulmonata</taxon>
        <taxon>Sacoglossa</taxon>
        <taxon>Placobranchoidea</taxon>
        <taxon>Plakobranchidae</taxon>
        <taxon>Elysia</taxon>
    </lineage>
</organism>
<dbReference type="InterPro" id="IPR039930">
    <property type="entry name" value="RALGAPB"/>
</dbReference>
<gene>
    <name evidence="1" type="ORF">ElyMa_004872900</name>
</gene>
<accession>A0AAV4IUS1</accession>
<protein>
    <submittedName>
        <fullName evidence="1">Ral GTPase-activating protein subunit beta</fullName>
    </submittedName>
</protein>
<dbReference type="AlphaFoldDB" id="A0AAV4IUS1"/>
<keyword evidence="2" id="KW-1185">Reference proteome</keyword>
<sequence length="108" mass="12202">MLCAAFKCLQLWLVEHSSLLYDRECLHQVLEVVELGISGSKSQTKTQEVQTIKVKLDKDSKSVSMKHLRDKGMLILIIYSQTCLRRPLKINDDCGCHGQVVLLGSILM</sequence>
<proteinExistence type="predicted"/>
<dbReference type="Proteomes" id="UP000762676">
    <property type="component" value="Unassembled WGS sequence"/>
</dbReference>